<name>A0AAV4QMG8_CAEEX</name>
<comment type="similarity">
    <text evidence="2">Belongs to the carotenoid oxygenase family.</text>
</comment>
<protein>
    <submittedName>
        <fullName evidence="6">Beta,beta-carotene 15,15'-dioxygenase</fullName>
    </submittedName>
</protein>
<sequence>MEALKASAVLPYLRSCKKESEKAIDGELQGEIPKWLKGSLIRIGSGLLEVGPDRYNHVFDGLALMHKFCFEDGRVTYRNRFLRSDSYKKNMKANRIVVTEIHATPGIP</sequence>
<keyword evidence="5" id="KW-0408">Iron</keyword>
<evidence type="ECO:0000256" key="4">
    <source>
        <dbReference type="ARBA" id="ARBA00023002"/>
    </source>
</evidence>
<evidence type="ECO:0000256" key="3">
    <source>
        <dbReference type="ARBA" id="ARBA00022723"/>
    </source>
</evidence>
<dbReference type="EMBL" id="BPLR01006477">
    <property type="protein sequence ID" value="GIY10126.1"/>
    <property type="molecule type" value="Genomic_DNA"/>
</dbReference>
<keyword evidence="7" id="KW-1185">Reference proteome</keyword>
<dbReference type="GO" id="GO:0042574">
    <property type="term" value="P:retinal metabolic process"/>
    <property type="evidence" value="ECO:0007669"/>
    <property type="project" value="TreeGrafter"/>
</dbReference>
<dbReference type="GO" id="GO:0046872">
    <property type="term" value="F:metal ion binding"/>
    <property type="evidence" value="ECO:0007669"/>
    <property type="project" value="UniProtKB-KW"/>
</dbReference>
<proteinExistence type="inferred from homology"/>
<organism evidence="6 7">
    <name type="scientific">Caerostris extrusa</name>
    <name type="common">Bark spider</name>
    <name type="synonym">Caerostris bankana</name>
    <dbReference type="NCBI Taxonomy" id="172846"/>
    <lineage>
        <taxon>Eukaryota</taxon>
        <taxon>Metazoa</taxon>
        <taxon>Ecdysozoa</taxon>
        <taxon>Arthropoda</taxon>
        <taxon>Chelicerata</taxon>
        <taxon>Arachnida</taxon>
        <taxon>Araneae</taxon>
        <taxon>Araneomorphae</taxon>
        <taxon>Entelegynae</taxon>
        <taxon>Araneoidea</taxon>
        <taxon>Araneidae</taxon>
        <taxon>Caerostris</taxon>
    </lineage>
</organism>
<evidence type="ECO:0000256" key="1">
    <source>
        <dbReference type="ARBA" id="ARBA00001954"/>
    </source>
</evidence>
<dbReference type="Proteomes" id="UP001054945">
    <property type="component" value="Unassembled WGS sequence"/>
</dbReference>
<evidence type="ECO:0000256" key="2">
    <source>
        <dbReference type="ARBA" id="ARBA00006787"/>
    </source>
</evidence>
<comment type="caution">
    <text evidence="6">The sequence shown here is derived from an EMBL/GenBank/DDBJ whole genome shotgun (WGS) entry which is preliminary data.</text>
</comment>
<gene>
    <name evidence="6" type="primary">BCO1</name>
    <name evidence="6" type="ORF">CEXT_196801</name>
</gene>
<evidence type="ECO:0000313" key="6">
    <source>
        <dbReference type="EMBL" id="GIY10126.1"/>
    </source>
</evidence>
<dbReference type="GO" id="GO:0003834">
    <property type="term" value="F:beta-carotene 15,15'-dioxygenase activity"/>
    <property type="evidence" value="ECO:0007669"/>
    <property type="project" value="TreeGrafter"/>
</dbReference>
<keyword evidence="4" id="KW-0560">Oxidoreductase</keyword>
<accession>A0AAV4QMG8</accession>
<dbReference type="Pfam" id="PF03055">
    <property type="entry name" value="RPE65"/>
    <property type="match status" value="1"/>
</dbReference>
<dbReference type="AlphaFoldDB" id="A0AAV4QMG8"/>
<comment type="cofactor">
    <cofactor evidence="1">
        <name>Fe(2+)</name>
        <dbReference type="ChEBI" id="CHEBI:29033"/>
    </cofactor>
</comment>
<reference evidence="6 7" key="1">
    <citation type="submission" date="2021-06" db="EMBL/GenBank/DDBJ databases">
        <title>Caerostris extrusa draft genome.</title>
        <authorList>
            <person name="Kono N."/>
            <person name="Arakawa K."/>
        </authorList>
    </citation>
    <scope>NUCLEOTIDE SEQUENCE [LARGE SCALE GENOMIC DNA]</scope>
</reference>
<keyword evidence="3" id="KW-0479">Metal-binding</keyword>
<dbReference type="GO" id="GO:0016121">
    <property type="term" value="P:carotene catabolic process"/>
    <property type="evidence" value="ECO:0007669"/>
    <property type="project" value="TreeGrafter"/>
</dbReference>
<dbReference type="InterPro" id="IPR004294">
    <property type="entry name" value="Carotenoid_Oase"/>
</dbReference>
<dbReference type="PANTHER" id="PTHR10543:SF24">
    <property type="entry name" value="CAROTENOID ISOMEROOXYGENASE"/>
    <property type="match status" value="1"/>
</dbReference>
<dbReference type="PANTHER" id="PTHR10543">
    <property type="entry name" value="BETA-CAROTENE DIOXYGENASE"/>
    <property type="match status" value="1"/>
</dbReference>
<dbReference type="GO" id="GO:0010436">
    <property type="term" value="F:carotenoid dioxygenase activity"/>
    <property type="evidence" value="ECO:0007669"/>
    <property type="project" value="TreeGrafter"/>
</dbReference>
<evidence type="ECO:0000313" key="7">
    <source>
        <dbReference type="Proteomes" id="UP001054945"/>
    </source>
</evidence>
<evidence type="ECO:0000256" key="5">
    <source>
        <dbReference type="ARBA" id="ARBA00023004"/>
    </source>
</evidence>